<evidence type="ECO:0000313" key="2">
    <source>
        <dbReference type="EMBL" id="AKF06755.1"/>
    </source>
</evidence>
<evidence type="ECO:0000256" key="1">
    <source>
        <dbReference type="SAM" id="Phobius"/>
    </source>
</evidence>
<evidence type="ECO:0000313" key="3">
    <source>
        <dbReference type="Proteomes" id="UP000034883"/>
    </source>
</evidence>
<accession>A0A0F6W3X1</accession>
<sequence length="379" mass="41548">MSYTERVRHHVYLVPGFFGFANFGDFRYFAHVREHLLAWTRMRGVDAVIHYAPTFPTASLRRRAGRLVEIMAETSGDGGPIHLIGHSTGGLDARLAVAPRASLHCAVDPESVASRVRTVVAVTSPHYGAPTAAFFTSLLGQRLLFLLSLVTIYAIRVGTIPLPALVVLASALGSTGAGRLVAGGVIEQVYDLVIKDFSPERRLQIEQVFAQVRSDQTLLVQLTPEGLDLFNALATERDGVRRGCVVAQAKPPTLGRQARVGPSPTNQAMYNVYRALYAIASSLPEHLLPAPDDAQAKVLIDAYGRIPSAKGNDAMVPTRSQVWGEVVHAAWADHLDVIGHFHAPHRAPLHVDWMRTMSDFGQREFEEMWDDVARFAFST</sequence>
<proteinExistence type="predicted"/>
<keyword evidence="1" id="KW-1133">Transmembrane helix</keyword>
<name>A0A0F6W3X1_9BACT</name>
<keyword evidence="3" id="KW-1185">Reference proteome</keyword>
<keyword evidence="1" id="KW-0472">Membrane</keyword>
<dbReference type="EMBL" id="CP011125">
    <property type="protein sequence ID" value="AKF06755.1"/>
    <property type="molecule type" value="Genomic_DNA"/>
</dbReference>
<dbReference type="Proteomes" id="UP000034883">
    <property type="component" value="Chromosome"/>
</dbReference>
<dbReference type="InterPro" id="IPR029058">
    <property type="entry name" value="AB_hydrolase_fold"/>
</dbReference>
<keyword evidence="1" id="KW-0812">Transmembrane</keyword>
<dbReference type="RefSeq" id="WP_053233904.1">
    <property type="nucleotide sequence ID" value="NZ_CP011125.1"/>
</dbReference>
<dbReference type="OrthoDB" id="5487808at2"/>
<feature type="transmembrane region" description="Helical" evidence="1">
    <location>
        <begin position="143"/>
        <end position="172"/>
    </location>
</feature>
<dbReference type="AlphaFoldDB" id="A0A0F6W3X1"/>
<dbReference type="SUPFAM" id="SSF53474">
    <property type="entry name" value="alpha/beta-Hydrolases"/>
    <property type="match status" value="1"/>
</dbReference>
<gene>
    <name evidence="2" type="ORF">DB32_003904</name>
</gene>
<organism evidence="2 3">
    <name type="scientific">Sandaracinus amylolyticus</name>
    <dbReference type="NCBI Taxonomy" id="927083"/>
    <lineage>
        <taxon>Bacteria</taxon>
        <taxon>Pseudomonadati</taxon>
        <taxon>Myxococcota</taxon>
        <taxon>Polyangia</taxon>
        <taxon>Polyangiales</taxon>
        <taxon>Sandaracinaceae</taxon>
        <taxon>Sandaracinus</taxon>
    </lineage>
</organism>
<dbReference type="STRING" id="927083.DB32_003904"/>
<dbReference type="KEGG" id="samy:DB32_003904"/>
<dbReference type="Gene3D" id="3.40.50.1820">
    <property type="entry name" value="alpha/beta hydrolase"/>
    <property type="match status" value="1"/>
</dbReference>
<protein>
    <submittedName>
        <fullName evidence="2">Lipase</fullName>
    </submittedName>
</protein>
<reference evidence="2 3" key="1">
    <citation type="submission" date="2015-03" db="EMBL/GenBank/DDBJ databases">
        <title>Genome assembly of Sandaracinus amylolyticus DSM 53668.</title>
        <authorList>
            <person name="Sharma G."/>
            <person name="Subramanian S."/>
        </authorList>
    </citation>
    <scope>NUCLEOTIDE SEQUENCE [LARGE SCALE GENOMIC DNA]</scope>
    <source>
        <strain evidence="2 3">DSM 53668</strain>
    </source>
</reference>